<sequence length="514" mass="57992">MSSESLEPKPEAEKHHAIAVSTQEVDTGAQLAAGFSGELDPEEALRIRRKIDWHILPLMFMLYWVQFMDKTTLGSAAIMGIITDTNLTNNQYNWLGTVFYLAYLSFEYPQNLALQRFPVGKWMSINVFIWGIVLCCHAACKNFAGLMVCRIMLGVCEGAITAGFMIVTSMFYTRKEQTLRTGYWFLMNGTALIIGGFISFGSLHIRTPGFASWKWLMIITGIITLVLAVCYWFLFPDSPTTAWFLTKDERIKAVNRIKENQTGIENKKFKKEQMIEALQDPKTWIFAIFAALTQIANSLTNQQSIILKSFGFTTLQTTLLNCAWGGITIFDIWSGVVLAARFNQRAYVGVAYFIPSLVAILIQNLLSGTAKVGLLITQLFVGIHITSFVLALGWVGTVTAGHTKKVVTNAIMLSAYCIGNAAGPFMWQEKYKPRNHVPWIIICVCDIVAAILLLVLRHILAKENRKRDSEPTDDTYEDVYIERVSEDGAVTKVRVEKQFLDLTDRQNRDFRYVL</sequence>
<dbReference type="Proteomes" id="UP000053558">
    <property type="component" value="Unassembled WGS sequence"/>
</dbReference>
<name>A0A5M3M6B4_CONPW</name>
<feature type="transmembrane region" description="Helical" evidence="7">
    <location>
        <begin position="318"/>
        <end position="339"/>
    </location>
</feature>
<dbReference type="RefSeq" id="XP_007774821.1">
    <property type="nucleotide sequence ID" value="XM_007776631.1"/>
</dbReference>
<dbReference type="InterPro" id="IPR020846">
    <property type="entry name" value="MFS_dom"/>
</dbReference>
<protein>
    <submittedName>
        <fullName evidence="9">Membrane transporter</fullName>
    </submittedName>
</protein>
<evidence type="ECO:0000256" key="1">
    <source>
        <dbReference type="ARBA" id="ARBA00004141"/>
    </source>
</evidence>
<feature type="transmembrane region" description="Helical" evidence="7">
    <location>
        <begin position="406"/>
        <end position="427"/>
    </location>
</feature>
<evidence type="ECO:0000256" key="6">
    <source>
        <dbReference type="ARBA" id="ARBA00037968"/>
    </source>
</evidence>
<evidence type="ECO:0000256" key="4">
    <source>
        <dbReference type="ARBA" id="ARBA00022989"/>
    </source>
</evidence>
<feature type="transmembrane region" description="Helical" evidence="7">
    <location>
        <begin position="184"/>
        <end position="203"/>
    </location>
</feature>
<keyword evidence="2" id="KW-0813">Transport</keyword>
<comment type="similarity">
    <text evidence="6">Belongs to the major facilitator superfamily. Allantoate permease family.</text>
</comment>
<dbReference type="PANTHER" id="PTHR43791">
    <property type="entry name" value="PERMEASE-RELATED"/>
    <property type="match status" value="1"/>
</dbReference>
<keyword evidence="5 7" id="KW-0472">Membrane</keyword>
<dbReference type="GeneID" id="19204119"/>
<dbReference type="OrthoDB" id="6730379at2759"/>
<dbReference type="Pfam" id="PF07690">
    <property type="entry name" value="MFS_1"/>
    <property type="match status" value="1"/>
</dbReference>
<evidence type="ECO:0000313" key="10">
    <source>
        <dbReference type="Proteomes" id="UP000053558"/>
    </source>
</evidence>
<reference evidence="10" key="1">
    <citation type="journal article" date="2012" name="Science">
        <title>The Paleozoic origin of enzymatic lignin decomposition reconstructed from 31 fungal genomes.</title>
        <authorList>
            <person name="Floudas D."/>
            <person name="Binder M."/>
            <person name="Riley R."/>
            <person name="Barry K."/>
            <person name="Blanchette R.A."/>
            <person name="Henrissat B."/>
            <person name="Martinez A.T."/>
            <person name="Otillar R."/>
            <person name="Spatafora J.W."/>
            <person name="Yadav J.S."/>
            <person name="Aerts A."/>
            <person name="Benoit I."/>
            <person name="Boyd A."/>
            <person name="Carlson A."/>
            <person name="Copeland A."/>
            <person name="Coutinho P.M."/>
            <person name="de Vries R.P."/>
            <person name="Ferreira P."/>
            <person name="Findley K."/>
            <person name="Foster B."/>
            <person name="Gaskell J."/>
            <person name="Glotzer D."/>
            <person name="Gorecki P."/>
            <person name="Heitman J."/>
            <person name="Hesse C."/>
            <person name="Hori C."/>
            <person name="Igarashi K."/>
            <person name="Jurgens J.A."/>
            <person name="Kallen N."/>
            <person name="Kersten P."/>
            <person name="Kohler A."/>
            <person name="Kuees U."/>
            <person name="Kumar T.K.A."/>
            <person name="Kuo A."/>
            <person name="LaButti K."/>
            <person name="Larrondo L.F."/>
            <person name="Lindquist E."/>
            <person name="Ling A."/>
            <person name="Lombard V."/>
            <person name="Lucas S."/>
            <person name="Lundell T."/>
            <person name="Martin R."/>
            <person name="McLaughlin D.J."/>
            <person name="Morgenstern I."/>
            <person name="Morin E."/>
            <person name="Murat C."/>
            <person name="Nagy L.G."/>
            <person name="Nolan M."/>
            <person name="Ohm R.A."/>
            <person name="Patyshakuliyeva A."/>
            <person name="Rokas A."/>
            <person name="Ruiz-Duenas F.J."/>
            <person name="Sabat G."/>
            <person name="Salamov A."/>
            <person name="Samejima M."/>
            <person name="Schmutz J."/>
            <person name="Slot J.C."/>
            <person name="St John F."/>
            <person name="Stenlid J."/>
            <person name="Sun H."/>
            <person name="Sun S."/>
            <person name="Syed K."/>
            <person name="Tsang A."/>
            <person name="Wiebenga A."/>
            <person name="Young D."/>
            <person name="Pisabarro A."/>
            <person name="Eastwood D.C."/>
            <person name="Martin F."/>
            <person name="Cullen D."/>
            <person name="Grigoriev I.V."/>
            <person name="Hibbett D.S."/>
        </authorList>
    </citation>
    <scope>NUCLEOTIDE SEQUENCE [LARGE SCALE GENOMIC DNA]</scope>
    <source>
        <strain evidence="10">RWD-64-598 SS2</strain>
    </source>
</reference>
<evidence type="ECO:0000259" key="8">
    <source>
        <dbReference type="PROSITE" id="PS50850"/>
    </source>
</evidence>
<accession>A0A5M3M6B4</accession>
<dbReference type="PROSITE" id="PS50850">
    <property type="entry name" value="MFS"/>
    <property type="match status" value="1"/>
</dbReference>
<feature type="transmembrane region" description="Helical" evidence="7">
    <location>
        <begin position="152"/>
        <end position="172"/>
    </location>
</feature>
<dbReference type="InterPro" id="IPR036259">
    <property type="entry name" value="MFS_trans_sf"/>
</dbReference>
<dbReference type="GO" id="GO:0016020">
    <property type="term" value="C:membrane"/>
    <property type="evidence" value="ECO:0007669"/>
    <property type="project" value="UniProtKB-SubCell"/>
</dbReference>
<dbReference type="EMBL" id="JH711590">
    <property type="protein sequence ID" value="EIW74737.1"/>
    <property type="molecule type" value="Genomic_DNA"/>
</dbReference>
<dbReference type="OMA" id="PLMCTIY"/>
<feature type="domain" description="Major facilitator superfamily (MFS) profile" evidence="8">
    <location>
        <begin position="55"/>
        <end position="461"/>
    </location>
</feature>
<dbReference type="KEGG" id="cput:CONPUDRAFT_159520"/>
<evidence type="ECO:0000256" key="7">
    <source>
        <dbReference type="SAM" id="Phobius"/>
    </source>
</evidence>
<dbReference type="AlphaFoldDB" id="A0A5M3M6B4"/>
<keyword evidence="10" id="KW-1185">Reference proteome</keyword>
<feature type="transmembrane region" description="Helical" evidence="7">
    <location>
        <begin position="122"/>
        <end position="140"/>
    </location>
</feature>
<feature type="transmembrane region" description="Helical" evidence="7">
    <location>
        <begin position="372"/>
        <end position="394"/>
    </location>
</feature>
<keyword evidence="4 7" id="KW-1133">Transmembrane helix</keyword>
<feature type="transmembrane region" description="Helical" evidence="7">
    <location>
        <begin position="346"/>
        <end position="366"/>
    </location>
</feature>
<feature type="transmembrane region" description="Helical" evidence="7">
    <location>
        <begin position="215"/>
        <end position="235"/>
    </location>
</feature>
<dbReference type="InterPro" id="IPR011701">
    <property type="entry name" value="MFS"/>
</dbReference>
<evidence type="ECO:0000256" key="3">
    <source>
        <dbReference type="ARBA" id="ARBA00022692"/>
    </source>
</evidence>
<dbReference type="FunFam" id="1.20.1250.20:FF:000064">
    <property type="entry name" value="MFS allantoate transporter"/>
    <property type="match status" value="1"/>
</dbReference>
<keyword evidence="3 7" id="KW-0812">Transmembrane</keyword>
<evidence type="ECO:0000256" key="2">
    <source>
        <dbReference type="ARBA" id="ARBA00022448"/>
    </source>
</evidence>
<evidence type="ECO:0000256" key="5">
    <source>
        <dbReference type="ARBA" id="ARBA00023136"/>
    </source>
</evidence>
<dbReference type="PANTHER" id="PTHR43791:SF63">
    <property type="entry name" value="HIGH AFFINITY CYSTEINE TRANSPORTER"/>
    <property type="match status" value="1"/>
</dbReference>
<comment type="subcellular location">
    <subcellularLocation>
        <location evidence="1">Membrane</location>
        <topology evidence="1">Multi-pass membrane protein</topology>
    </subcellularLocation>
</comment>
<comment type="caution">
    <text evidence="9">The sequence shown here is derived from an EMBL/GenBank/DDBJ whole genome shotgun (WGS) entry which is preliminary data.</text>
</comment>
<organism evidence="9 10">
    <name type="scientific">Coniophora puteana (strain RWD-64-598)</name>
    <name type="common">Brown rot fungus</name>
    <dbReference type="NCBI Taxonomy" id="741705"/>
    <lineage>
        <taxon>Eukaryota</taxon>
        <taxon>Fungi</taxon>
        <taxon>Dikarya</taxon>
        <taxon>Basidiomycota</taxon>
        <taxon>Agaricomycotina</taxon>
        <taxon>Agaricomycetes</taxon>
        <taxon>Agaricomycetidae</taxon>
        <taxon>Boletales</taxon>
        <taxon>Coniophorineae</taxon>
        <taxon>Coniophoraceae</taxon>
        <taxon>Coniophora</taxon>
    </lineage>
</organism>
<proteinExistence type="inferred from homology"/>
<feature type="transmembrane region" description="Helical" evidence="7">
    <location>
        <begin position="439"/>
        <end position="460"/>
    </location>
</feature>
<evidence type="ECO:0000313" key="9">
    <source>
        <dbReference type="EMBL" id="EIW74737.1"/>
    </source>
</evidence>
<dbReference type="GO" id="GO:0022857">
    <property type="term" value="F:transmembrane transporter activity"/>
    <property type="evidence" value="ECO:0007669"/>
    <property type="project" value="InterPro"/>
</dbReference>
<dbReference type="SUPFAM" id="SSF103473">
    <property type="entry name" value="MFS general substrate transporter"/>
    <property type="match status" value="1"/>
</dbReference>
<dbReference type="Gene3D" id="1.20.1250.20">
    <property type="entry name" value="MFS general substrate transporter like domains"/>
    <property type="match status" value="2"/>
</dbReference>
<gene>
    <name evidence="9" type="ORF">CONPUDRAFT_159520</name>
</gene>